<keyword evidence="3" id="KW-1185">Reference proteome</keyword>
<reference evidence="2 3" key="1">
    <citation type="submission" date="2023-08" db="EMBL/GenBank/DDBJ databases">
        <title>Black Yeasts Isolated from many extreme environments.</title>
        <authorList>
            <person name="Coleine C."/>
            <person name="Stajich J.E."/>
            <person name="Selbmann L."/>
        </authorList>
    </citation>
    <scope>NUCLEOTIDE SEQUENCE [LARGE SCALE GENOMIC DNA]</scope>
    <source>
        <strain evidence="2 3">CCFEE 5792</strain>
    </source>
</reference>
<dbReference type="Gene3D" id="2.130.10.10">
    <property type="entry name" value="YVTN repeat-like/Quinoprotein amine dehydrogenase"/>
    <property type="match status" value="2"/>
</dbReference>
<dbReference type="GO" id="GO:0006397">
    <property type="term" value="P:mRNA processing"/>
    <property type="evidence" value="ECO:0007669"/>
    <property type="project" value="UniProtKB-KW"/>
</dbReference>
<gene>
    <name evidence="2" type="ORF">LTR84_010708</name>
</gene>
<dbReference type="InterPro" id="IPR015943">
    <property type="entry name" value="WD40/YVTN_repeat-like_dom_sf"/>
</dbReference>
<proteinExistence type="predicted"/>
<comment type="caution">
    <text evidence="2">The sequence shown here is derived from an EMBL/GenBank/DDBJ whole genome shotgun (WGS) entry which is preliminary data.</text>
</comment>
<dbReference type="InterPro" id="IPR018846">
    <property type="entry name" value="Beta-prop_RSE1/DDB1/CPSF1_1st"/>
</dbReference>
<sequence>MPDIGMGSGSSSTSSLETTSALSHQYTGILSRTFSTSSTVRWILPARVRSANKNDIVFVGETFVQLREFLPNGQLADATAKLDFGTQILAAQVVSAKLQIVEIMDEIIKQERDQEQYSLHGHPIDDSHPPQLLVLSTSSNELIYIYARENSSGDARFIFAKRSLLRGVNLPLRQCRHMAVDSDSNSTCSRALAIASSSGYIAIFKLHTVANIKRQIDDWDPQKHDTFLPWTEQRFIQIDGNILKMAFLRSSDSDPTKVFLLLMVASGVETHLLLYEWDTEAPLRSMKPMGCSGRPAKDDQFPLMLIPSTHPYSCFVVVQTGISYYQNVHSSEFKRIHCTFMGKAAGPLTWVHWAKPRRHEQYLQKSDDLVIVREDGLLQCFQIDKASSTKFTMNWTIGTLDIHVDTAFCMLAGPPSKGGDIVVAGGDMTEGGVFQVLARTGPTKQQNIVNVAPVHDMIIGSRGDATSSTGSQLERLDRIYLCGGRTKDHSHVTELRNGLEAQLGWTMPYPDPFDISRIWSLHIPWQKRLLLATSHSVSTNAVSFNLETQELESMDPESLPGFNFESPTLVIADIGNGHILQLTKDDINVIAEGDDSSIESCLQKKLNCLQADIFEGDNVVALVGKAINGYQIGLISIDTSNRHGVNYTPAPSPIVVQHEIIALCCMNIGDRRLVVVGTTTGKLLGYLVLENLTLKLAFETEVSEICVHVEIAPVASLVALDHHDSTPVLLLCGLRNGVMMCLELSADLNDRINIRSDNFHRLGQTTVQFSKEVVGAGTTGIPSVLVLCDSRLHRITLYPNDAAIDYALTTLYLANLSEPGLPLPEVNAIHRIAKLPPPFGEPGGLIVCSTRDELLFASLVAQEQTIITQLPLPAVPRRLLYSNHLKKLVVATEKRLRGSTAYAGDFGHATESHEQDDKGIPYVDMPKPVGSEERIQISLSIVDPEWRGDEMSSVSVPIVEDCNLRVTALMEWAIEQDITGKGNGLWIVMGLEQHVSNVETNIGRVIAINAKNIKKGHHSPQQRVLYRSVKGAIRALCAYGRSSLLIAAGNELILHNLDLTVKKWKTLATYTLPSAATSISCQGAMIFVATSHHSLIVLMERNDALFEHKSDSMARNLNNVVSFGGNCAMFSAFDTAGTHLMAFSGFDQESDDPVPMFRAILPLKIDRIRFRKGTDVTGGARHHFYGSTTDGTVYHFETLAPNEWRLLRFLEELSHFERDTIKAVPISKRTIDGKDALFHFPATKLSDMHVHGDRLRLMIEPGPYNLRNLFRTTQQREIFGKLAVAVIGETEYPVEAVVVWIRRFLQS</sequence>
<name>A0AAV9MSZ4_9EURO</name>
<evidence type="ECO:0000313" key="2">
    <source>
        <dbReference type="EMBL" id="KAK5044497.1"/>
    </source>
</evidence>
<protein>
    <recommendedName>
        <fullName evidence="1">RSE1/DDB1/CPSF1 first beta-propeller domain-containing protein</fullName>
    </recommendedName>
</protein>
<dbReference type="Proteomes" id="UP001358417">
    <property type="component" value="Unassembled WGS sequence"/>
</dbReference>
<organism evidence="2 3">
    <name type="scientific">Exophiala bonariae</name>
    <dbReference type="NCBI Taxonomy" id="1690606"/>
    <lineage>
        <taxon>Eukaryota</taxon>
        <taxon>Fungi</taxon>
        <taxon>Dikarya</taxon>
        <taxon>Ascomycota</taxon>
        <taxon>Pezizomycotina</taxon>
        <taxon>Eurotiomycetes</taxon>
        <taxon>Chaetothyriomycetidae</taxon>
        <taxon>Chaetothyriales</taxon>
        <taxon>Herpotrichiellaceae</taxon>
        <taxon>Exophiala</taxon>
    </lineage>
</organism>
<feature type="domain" description="RSE1/DDB1/CPSF1 first beta-propeller" evidence="1">
    <location>
        <begin position="40"/>
        <end position="447"/>
    </location>
</feature>
<accession>A0AAV9MSZ4</accession>
<dbReference type="GeneID" id="89978863"/>
<dbReference type="RefSeq" id="XP_064700158.1">
    <property type="nucleotide sequence ID" value="XM_064854242.1"/>
</dbReference>
<dbReference type="PANTHER" id="PTHR10644">
    <property type="entry name" value="DNA REPAIR/RNA PROCESSING CPSF FAMILY"/>
    <property type="match status" value="1"/>
</dbReference>
<dbReference type="Pfam" id="PF10433">
    <property type="entry name" value="Beta-prop_RSE1_1st"/>
    <property type="match status" value="1"/>
</dbReference>
<dbReference type="InterPro" id="IPR050358">
    <property type="entry name" value="RSE1/DDB1/CFT1"/>
</dbReference>
<dbReference type="EMBL" id="JAVRRD010000048">
    <property type="protein sequence ID" value="KAK5044497.1"/>
    <property type="molecule type" value="Genomic_DNA"/>
</dbReference>
<evidence type="ECO:0000259" key="1">
    <source>
        <dbReference type="Pfam" id="PF10433"/>
    </source>
</evidence>
<evidence type="ECO:0000313" key="3">
    <source>
        <dbReference type="Proteomes" id="UP001358417"/>
    </source>
</evidence>